<dbReference type="Pfam" id="PF00583">
    <property type="entry name" value="Acetyltransf_1"/>
    <property type="match status" value="1"/>
</dbReference>
<name>A0A5R9FF82_9BACL</name>
<dbReference type="RefSeq" id="WP_138124608.1">
    <property type="nucleotide sequence ID" value="NZ_SWLG01000004.1"/>
</dbReference>
<dbReference type="GO" id="GO:0016747">
    <property type="term" value="F:acyltransferase activity, transferring groups other than amino-acyl groups"/>
    <property type="evidence" value="ECO:0007669"/>
    <property type="project" value="InterPro"/>
</dbReference>
<dbReference type="PANTHER" id="PTHR43072">
    <property type="entry name" value="N-ACETYLTRANSFERASE"/>
    <property type="match status" value="1"/>
</dbReference>
<keyword evidence="3" id="KW-1185">Reference proteome</keyword>
<dbReference type="InterPro" id="IPR016181">
    <property type="entry name" value="Acyl_CoA_acyltransferase"/>
</dbReference>
<dbReference type="OrthoDB" id="8593648at2"/>
<comment type="caution">
    <text evidence="2">The sequence shown here is derived from an EMBL/GenBank/DDBJ whole genome shotgun (WGS) entry which is preliminary data.</text>
</comment>
<keyword evidence="2" id="KW-0808">Transferase</keyword>
<evidence type="ECO:0000313" key="3">
    <source>
        <dbReference type="Proteomes" id="UP000308230"/>
    </source>
</evidence>
<dbReference type="PIRSF" id="PIRSF037663">
    <property type="entry name" value="Acetyltransf_GNAT_prd"/>
    <property type="match status" value="1"/>
</dbReference>
<dbReference type="SUPFAM" id="SSF55729">
    <property type="entry name" value="Acyl-CoA N-acyltransferases (Nat)"/>
    <property type="match status" value="1"/>
</dbReference>
<dbReference type="InterPro" id="IPR000182">
    <property type="entry name" value="GNAT_dom"/>
</dbReference>
<feature type="domain" description="N-acetyltransferase" evidence="1">
    <location>
        <begin position="1"/>
        <end position="143"/>
    </location>
</feature>
<dbReference type="PANTHER" id="PTHR43072:SF36">
    <property type="entry name" value="RIBOSOMAL-PROTEIN-ALANINE ACETYLTRANSFERASE"/>
    <property type="match status" value="1"/>
</dbReference>
<evidence type="ECO:0000313" key="2">
    <source>
        <dbReference type="EMBL" id="TLS38235.1"/>
    </source>
</evidence>
<dbReference type="FunFam" id="3.40.630.30:FF:000133">
    <property type="entry name" value="Acetyltransferase, GNAT family"/>
    <property type="match status" value="1"/>
</dbReference>
<organism evidence="2 3">
    <name type="scientific">Exobacillus caeni</name>
    <dbReference type="NCBI Taxonomy" id="2574798"/>
    <lineage>
        <taxon>Bacteria</taxon>
        <taxon>Bacillati</taxon>
        <taxon>Bacillota</taxon>
        <taxon>Bacilli</taxon>
        <taxon>Bacillales</taxon>
        <taxon>Guptibacillaceae</taxon>
        <taxon>Exobacillus</taxon>
    </lineage>
</organism>
<dbReference type="InterPro" id="IPR017255">
    <property type="entry name" value="AcTrfase_GNAT_prd"/>
</dbReference>
<dbReference type="Proteomes" id="UP000308230">
    <property type="component" value="Unassembled WGS sequence"/>
</dbReference>
<dbReference type="Gene3D" id="3.40.630.30">
    <property type="match status" value="1"/>
</dbReference>
<dbReference type="EMBL" id="SWLG01000004">
    <property type="protein sequence ID" value="TLS38235.1"/>
    <property type="molecule type" value="Genomic_DNA"/>
</dbReference>
<dbReference type="PROSITE" id="PS51186">
    <property type="entry name" value="GNAT"/>
    <property type="match status" value="1"/>
</dbReference>
<accession>A0A5R9FF82</accession>
<sequence length="146" mass="16461">MDIRHTREADYDKVSAVINEWWGGREMADMLPKLFFIHFSNTSFIAEKEGELVAFLIGFISQSKKGEAYVHFIGVHPSYRKKGLAFDLYNRFFEAVKKKGCSKVRCVTSPVNKNSIAFHKKFGFLVEPGNGKSDGVSVTKNYDGPG</sequence>
<proteinExistence type="predicted"/>
<reference evidence="2 3" key="1">
    <citation type="submission" date="2019-04" db="EMBL/GenBank/DDBJ databases">
        <title>Bacillus caeni sp. nov., a bacterium isolated from mangrove sediment.</title>
        <authorList>
            <person name="Huang H."/>
            <person name="Mo K."/>
            <person name="Hu Y."/>
        </authorList>
    </citation>
    <scope>NUCLEOTIDE SEQUENCE [LARGE SCALE GENOMIC DNA]</scope>
    <source>
        <strain evidence="2 3">HB172195</strain>
    </source>
</reference>
<evidence type="ECO:0000259" key="1">
    <source>
        <dbReference type="PROSITE" id="PS51186"/>
    </source>
</evidence>
<dbReference type="AlphaFoldDB" id="A0A5R9FF82"/>
<gene>
    <name evidence="2" type="ORF">FCL54_06785</name>
</gene>
<dbReference type="CDD" id="cd04301">
    <property type="entry name" value="NAT_SF"/>
    <property type="match status" value="1"/>
</dbReference>
<protein>
    <submittedName>
        <fullName evidence="2">GNAT family N-acetyltransferase</fullName>
    </submittedName>
</protein>